<accession>A0ACC3CXF7</accession>
<comment type="caution">
    <text evidence="1">The sequence shown here is derived from an EMBL/GenBank/DDBJ whole genome shotgun (WGS) entry which is preliminary data.</text>
</comment>
<protein>
    <submittedName>
        <fullName evidence="1">Uncharacterized protein</fullName>
    </submittedName>
</protein>
<proteinExistence type="predicted"/>
<dbReference type="Proteomes" id="UP001186974">
    <property type="component" value="Unassembled WGS sequence"/>
</dbReference>
<sequence>NDKDVPFALLYAIEEDEVSDASSVSTTGSNSPKQCILKGSLGALEGSAAAPRTLDFQQRQGFMPYFQEAMKSRKPTVVQLADEPIAKELVKDIVWRGFGDASSQLVIAPITPTSSKKTVLGFLVVGLNPRRPYDSDYQDFITVASRLLATCLSSLLMHEEALDKRERTIEQAEAMKAELREQLYISEQEARHHALKFQRFAEKADIGIFIIRASDGEYAYRNASWYNILQPSDRAVALEPAWEELIDESSRLPGQQMFKEVMMEKTHKSMEMKLKRTWIPPCDPNSDSSPYNMWTICSVFPELSESGDVVEFVGSITDITQQKWAQEIQRLRTEDALQSKRQLESFIDTTSHEMRNPLSAVLQCADSILSSHKTHLAQHKDIESAYMSLLESSNEAAQTIIQCSQHMKCIVDDVLTMSKLDSGLLLVTPVDTRPEDVGRHAIKMFEAEAQAAGVELQVRVEDSYRKHGIDWVSLDPTRYALLL</sequence>
<name>A0ACC3CXF7_9PEZI</name>
<keyword evidence="2" id="KW-1185">Reference proteome</keyword>
<dbReference type="EMBL" id="JAWDJW010010081">
    <property type="protein sequence ID" value="KAK3050951.1"/>
    <property type="molecule type" value="Genomic_DNA"/>
</dbReference>
<evidence type="ECO:0000313" key="1">
    <source>
        <dbReference type="EMBL" id="KAK3050951.1"/>
    </source>
</evidence>
<gene>
    <name evidence="1" type="ORF">LTS18_012490</name>
</gene>
<reference evidence="1" key="1">
    <citation type="submission" date="2024-09" db="EMBL/GenBank/DDBJ databases">
        <title>Black Yeasts Isolated from many extreme environments.</title>
        <authorList>
            <person name="Coleine C."/>
            <person name="Stajich J.E."/>
            <person name="Selbmann L."/>
        </authorList>
    </citation>
    <scope>NUCLEOTIDE SEQUENCE</scope>
    <source>
        <strain evidence="1">CCFEE 5737</strain>
    </source>
</reference>
<feature type="non-terminal residue" evidence="1">
    <location>
        <position position="1"/>
    </location>
</feature>
<organism evidence="1 2">
    <name type="scientific">Coniosporium uncinatum</name>
    <dbReference type="NCBI Taxonomy" id="93489"/>
    <lineage>
        <taxon>Eukaryota</taxon>
        <taxon>Fungi</taxon>
        <taxon>Dikarya</taxon>
        <taxon>Ascomycota</taxon>
        <taxon>Pezizomycotina</taxon>
        <taxon>Dothideomycetes</taxon>
        <taxon>Dothideomycetes incertae sedis</taxon>
        <taxon>Coniosporium</taxon>
    </lineage>
</organism>
<evidence type="ECO:0000313" key="2">
    <source>
        <dbReference type="Proteomes" id="UP001186974"/>
    </source>
</evidence>